<dbReference type="PROSITE" id="PS51419">
    <property type="entry name" value="RAB"/>
    <property type="match status" value="1"/>
</dbReference>
<dbReference type="PRINTS" id="PR00449">
    <property type="entry name" value="RASTRNSFRMNG"/>
</dbReference>
<evidence type="ECO:0000256" key="2">
    <source>
        <dbReference type="ARBA" id="ARBA00022741"/>
    </source>
</evidence>
<keyword evidence="2" id="KW-0547">Nucleotide-binding</keyword>
<dbReference type="Pfam" id="PF00071">
    <property type="entry name" value="Ras"/>
    <property type="match status" value="1"/>
</dbReference>
<dbReference type="InterPro" id="IPR027417">
    <property type="entry name" value="P-loop_NTPase"/>
</dbReference>
<reference evidence="3" key="1">
    <citation type="journal article" date="2015" name="Insect Biochem. Mol. Biol.">
        <title>An insight into the sialome of the horse fly, Tabanus bromius.</title>
        <authorList>
            <person name="Ribeiro J.M."/>
            <person name="Kazimirova M."/>
            <person name="Takac P."/>
            <person name="Andersen J.F."/>
            <person name="Francischetti I.M."/>
        </authorList>
    </citation>
    <scope>NUCLEOTIDE SEQUENCE</scope>
</reference>
<comment type="similarity">
    <text evidence="1">Belongs to the small GTPase superfamily. Rab family.</text>
</comment>
<dbReference type="EMBL" id="GDAI01000334">
    <property type="protein sequence ID" value="JAI17269.1"/>
    <property type="molecule type" value="mRNA"/>
</dbReference>
<sequence length="247" mass="27591">MKAIEAKVVVLGSQGVGKTSLVTRYVTNVLAKEIGPTIGASFSTCRLFLDDVKVKLLLWDTAGQERYKAMAPMYYRNSNAAILVFDVAQYSTFDDLKMWIQELQRNVTDPIVLILVGNKLDLEENRAVPRDEAYQFALKIGAKYFETSAMQEQGIEQVFLATAVGLINLSKEKKCITLRRYESDDSVTAYTSAGLVNGYAYHLPSVHDGIPVENHIKANDVGHLERGPWSIDNIAHGDAETSWWCCY</sequence>
<dbReference type="PROSITE" id="PS51421">
    <property type="entry name" value="RAS"/>
    <property type="match status" value="1"/>
</dbReference>
<dbReference type="SMART" id="SM00174">
    <property type="entry name" value="RHO"/>
    <property type="match status" value="1"/>
</dbReference>
<evidence type="ECO:0000256" key="1">
    <source>
        <dbReference type="ARBA" id="ARBA00006270"/>
    </source>
</evidence>
<dbReference type="SUPFAM" id="SSF52540">
    <property type="entry name" value="P-loop containing nucleoside triphosphate hydrolases"/>
    <property type="match status" value="1"/>
</dbReference>
<dbReference type="AlphaFoldDB" id="A0A0K8TSD2"/>
<proteinExistence type="evidence at transcript level"/>
<dbReference type="SMART" id="SM00176">
    <property type="entry name" value="RAN"/>
    <property type="match status" value="1"/>
</dbReference>
<dbReference type="SMART" id="SM00175">
    <property type="entry name" value="RAB"/>
    <property type="match status" value="1"/>
</dbReference>
<dbReference type="Gene3D" id="3.40.50.300">
    <property type="entry name" value="P-loop containing nucleotide triphosphate hydrolases"/>
    <property type="match status" value="1"/>
</dbReference>
<dbReference type="InterPro" id="IPR005225">
    <property type="entry name" value="Small_GTP-bd"/>
</dbReference>
<dbReference type="PROSITE" id="PS51417">
    <property type="entry name" value="ARF"/>
    <property type="match status" value="1"/>
</dbReference>
<dbReference type="GO" id="GO:0003924">
    <property type="term" value="F:GTPase activity"/>
    <property type="evidence" value="ECO:0007669"/>
    <property type="project" value="InterPro"/>
</dbReference>
<dbReference type="PROSITE" id="PS51420">
    <property type="entry name" value="RHO"/>
    <property type="match status" value="1"/>
</dbReference>
<dbReference type="PANTHER" id="PTHR47978">
    <property type="match status" value="1"/>
</dbReference>
<dbReference type="InterPro" id="IPR001806">
    <property type="entry name" value="Small_GTPase"/>
</dbReference>
<protein>
    <submittedName>
        <fullName evidence="3">Putative rab subfamily protein of small gtpase</fullName>
    </submittedName>
</protein>
<dbReference type="NCBIfam" id="TIGR00231">
    <property type="entry name" value="small_GTP"/>
    <property type="match status" value="1"/>
</dbReference>
<dbReference type="SMART" id="SM00173">
    <property type="entry name" value="RAS"/>
    <property type="match status" value="1"/>
</dbReference>
<dbReference type="GO" id="GO:0005525">
    <property type="term" value="F:GTP binding"/>
    <property type="evidence" value="ECO:0007669"/>
    <property type="project" value="InterPro"/>
</dbReference>
<name>A0A0K8TSD2_TABBR</name>
<organism evidence="3">
    <name type="scientific">Tabanus bromius</name>
    <name type="common">Band-eyed brown horse fly</name>
    <dbReference type="NCBI Taxonomy" id="304241"/>
    <lineage>
        <taxon>Eukaryota</taxon>
        <taxon>Metazoa</taxon>
        <taxon>Ecdysozoa</taxon>
        <taxon>Arthropoda</taxon>
        <taxon>Hexapoda</taxon>
        <taxon>Insecta</taxon>
        <taxon>Pterygota</taxon>
        <taxon>Neoptera</taxon>
        <taxon>Endopterygota</taxon>
        <taxon>Diptera</taxon>
        <taxon>Brachycera</taxon>
        <taxon>Tabanomorpha</taxon>
        <taxon>Tabanoidea</taxon>
        <taxon>Tabanidae</taxon>
        <taxon>Tabanus</taxon>
    </lineage>
</organism>
<accession>A0A0K8TSD2</accession>
<dbReference type="FunFam" id="3.40.50.300:FF:000808">
    <property type="entry name" value="Small GTP-binding protein, putative"/>
    <property type="match status" value="1"/>
</dbReference>
<evidence type="ECO:0000313" key="3">
    <source>
        <dbReference type="EMBL" id="JAI17269.1"/>
    </source>
</evidence>